<dbReference type="InterPro" id="IPR001128">
    <property type="entry name" value="Cyt_P450"/>
</dbReference>
<evidence type="ECO:0000256" key="1">
    <source>
        <dbReference type="ARBA" id="ARBA00010617"/>
    </source>
</evidence>
<organism evidence="8 9">
    <name type="scientific">Sinosporangium siamense</name>
    <dbReference type="NCBI Taxonomy" id="1367973"/>
    <lineage>
        <taxon>Bacteria</taxon>
        <taxon>Bacillati</taxon>
        <taxon>Actinomycetota</taxon>
        <taxon>Actinomycetes</taxon>
        <taxon>Streptosporangiales</taxon>
        <taxon>Streptosporangiaceae</taxon>
        <taxon>Sinosporangium</taxon>
    </lineage>
</organism>
<keyword evidence="9" id="KW-1185">Reference proteome</keyword>
<evidence type="ECO:0000313" key="9">
    <source>
        <dbReference type="Proteomes" id="UP000606172"/>
    </source>
</evidence>
<evidence type="ECO:0000256" key="2">
    <source>
        <dbReference type="ARBA" id="ARBA00022617"/>
    </source>
</evidence>
<dbReference type="SUPFAM" id="SSF48264">
    <property type="entry name" value="Cytochrome P450"/>
    <property type="match status" value="1"/>
</dbReference>
<dbReference type="Pfam" id="PF00067">
    <property type="entry name" value="p450"/>
    <property type="match status" value="1"/>
</dbReference>
<dbReference type="FunFam" id="1.10.630.10:FF:000018">
    <property type="entry name" value="Cytochrome P450 monooxygenase"/>
    <property type="match status" value="1"/>
</dbReference>
<dbReference type="GO" id="GO:0005506">
    <property type="term" value="F:iron ion binding"/>
    <property type="evidence" value="ECO:0007669"/>
    <property type="project" value="InterPro"/>
</dbReference>
<sequence>MARLRLDDPVARRLHPGTSDGVWLVSRYDLVRGVLADTRWSSGVGNKDESAMTFGDVAGPPGMFISQDPPEHTFYRRMLTGKFTLARMNRLRPRIEQIVTEQLDELERMPRPADLVQGFALPVPSLVICELLGVPYDQRDKFQRTSAILLSLTATPEEMLEAQREFIEFLSGFVAEQRVKPDDALIGDLIRDHGDELSDDEIVQIALLLLVAGHETTANMIGLGVLLLLRHPDQAALVREGGEATKGAVDELMRYLSIVDQVMVRRATETLPLHNRTAKEGDYVLLSLASANRDPQLCADPDRFDVTRPKVPHVAFGFGPHQCLGQNLARLELEIAYSAVLRRFPDLALAVPLEEVPFRTDMAIYGVHKLPVTW</sequence>
<dbReference type="GO" id="GO:0016705">
    <property type="term" value="F:oxidoreductase activity, acting on paired donors, with incorporation or reduction of molecular oxygen"/>
    <property type="evidence" value="ECO:0007669"/>
    <property type="project" value="InterPro"/>
</dbReference>
<keyword evidence="4 7" id="KW-0560">Oxidoreductase</keyword>
<dbReference type="CDD" id="cd11030">
    <property type="entry name" value="CYP105-like"/>
    <property type="match status" value="1"/>
</dbReference>
<keyword evidence="5 7" id="KW-0408">Iron</keyword>
<dbReference type="EMBL" id="BOOW01000037">
    <property type="protein sequence ID" value="GII95635.1"/>
    <property type="molecule type" value="Genomic_DNA"/>
</dbReference>
<proteinExistence type="inferred from homology"/>
<dbReference type="Gene3D" id="1.10.630.10">
    <property type="entry name" value="Cytochrome P450"/>
    <property type="match status" value="1"/>
</dbReference>
<name>A0A919RKR1_9ACTN</name>
<evidence type="ECO:0000256" key="5">
    <source>
        <dbReference type="ARBA" id="ARBA00023004"/>
    </source>
</evidence>
<dbReference type="PRINTS" id="PR00359">
    <property type="entry name" value="BP450"/>
</dbReference>
<dbReference type="PANTHER" id="PTHR46696">
    <property type="entry name" value="P450, PUTATIVE (EUROFUNG)-RELATED"/>
    <property type="match status" value="1"/>
</dbReference>
<protein>
    <submittedName>
        <fullName evidence="8">Cytochrome P450</fullName>
    </submittedName>
</protein>
<dbReference type="Proteomes" id="UP000606172">
    <property type="component" value="Unassembled WGS sequence"/>
</dbReference>
<gene>
    <name evidence="8" type="ORF">Ssi02_58660</name>
</gene>
<evidence type="ECO:0000256" key="4">
    <source>
        <dbReference type="ARBA" id="ARBA00023002"/>
    </source>
</evidence>
<keyword evidence="2 7" id="KW-0349">Heme</keyword>
<evidence type="ECO:0000313" key="8">
    <source>
        <dbReference type="EMBL" id="GII95635.1"/>
    </source>
</evidence>
<reference evidence="8" key="1">
    <citation type="submission" date="2021-01" db="EMBL/GenBank/DDBJ databases">
        <title>Whole genome shotgun sequence of Sinosporangium siamense NBRC 109515.</title>
        <authorList>
            <person name="Komaki H."/>
            <person name="Tamura T."/>
        </authorList>
    </citation>
    <scope>NUCLEOTIDE SEQUENCE</scope>
    <source>
        <strain evidence="8">NBRC 109515</strain>
    </source>
</reference>
<evidence type="ECO:0000256" key="3">
    <source>
        <dbReference type="ARBA" id="ARBA00022723"/>
    </source>
</evidence>
<keyword evidence="6 7" id="KW-0503">Monooxygenase</keyword>
<dbReference type="AlphaFoldDB" id="A0A919RKR1"/>
<keyword evidence="3 7" id="KW-0479">Metal-binding</keyword>
<dbReference type="GO" id="GO:0020037">
    <property type="term" value="F:heme binding"/>
    <property type="evidence" value="ECO:0007669"/>
    <property type="project" value="InterPro"/>
</dbReference>
<dbReference type="GO" id="GO:0004497">
    <property type="term" value="F:monooxygenase activity"/>
    <property type="evidence" value="ECO:0007669"/>
    <property type="project" value="UniProtKB-KW"/>
</dbReference>
<comment type="similarity">
    <text evidence="1 7">Belongs to the cytochrome P450 family.</text>
</comment>
<dbReference type="PRINTS" id="PR00385">
    <property type="entry name" value="P450"/>
</dbReference>
<evidence type="ECO:0000256" key="7">
    <source>
        <dbReference type="RuleBase" id="RU000461"/>
    </source>
</evidence>
<dbReference type="InterPro" id="IPR002397">
    <property type="entry name" value="Cyt_P450_B"/>
</dbReference>
<dbReference type="InterPro" id="IPR017972">
    <property type="entry name" value="Cyt_P450_CS"/>
</dbReference>
<comment type="caution">
    <text evidence="8">The sequence shown here is derived from an EMBL/GenBank/DDBJ whole genome shotgun (WGS) entry which is preliminary data.</text>
</comment>
<dbReference type="InterPro" id="IPR036396">
    <property type="entry name" value="Cyt_P450_sf"/>
</dbReference>
<dbReference type="PANTHER" id="PTHR46696:SF6">
    <property type="entry name" value="P450, PUTATIVE (EUROFUNG)-RELATED"/>
    <property type="match status" value="1"/>
</dbReference>
<accession>A0A919RKR1</accession>
<evidence type="ECO:0000256" key="6">
    <source>
        <dbReference type="ARBA" id="ARBA00023033"/>
    </source>
</evidence>
<dbReference type="PROSITE" id="PS00086">
    <property type="entry name" value="CYTOCHROME_P450"/>
    <property type="match status" value="1"/>
</dbReference>